<dbReference type="KEGG" id="nhy:JQS43_05610"/>
<dbReference type="Proteomes" id="UP000662857">
    <property type="component" value="Chromosome"/>
</dbReference>
<reference evidence="6" key="1">
    <citation type="submission" date="2021-02" db="EMBL/GenBank/DDBJ databases">
        <title>Natrosporangium hydrolyticum gen. nov., sp. nov, a haloalkaliphilic actinobacterium from a soda solonchak soil.</title>
        <authorList>
            <person name="Sorokin D.Y."/>
            <person name="Khijniak T.V."/>
            <person name="Zakharycheva A.P."/>
            <person name="Boueva O.V."/>
            <person name="Ariskina E.V."/>
            <person name="Hahnke R.L."/>
            <person name="Bunk B."/>
            <person name="Sproer C."/>
            <person name="Schumann P."/>
            <person name="Evtushenko L.I."/>
            <person name="Kublanov I.V."/>
        </authorList>
    </citation>
    <scope>NUCLEOTIDE SEQUENCE</scope>
    <source>
        <strain evidence="6">DSM 106523</strain>
    </source>
</reference>
<dbReference type="InterPro" id="IPR006145">
    <property type="entry name" value="PsdUridine_synth_RsuA/RluA"/>
</dbReference>
<dbReference type="Gene3D" id="3.30.2350.10">
    <property type="entry name" value="Pseudouridine synthase"/>
    <property type="match status" value="1"/>
</dbReference>
<feature type="domain" description="Pseudouridine synthase RsuA/RluA-like" evidence="5">
    <location>
        <begin position="21"/>
        <end position="184"/>
    </location>
</feature>
<protein>
    <recommendedName>
        <fullName evidence="3">RNA pseudouridylate synthase</fullName>
    </recommendedName>
    <alternativeName>
        <fullName evidence="4">RNA-uridine isomerase</fullName>
    </alternativeName>
</protein>
<dbReference type="PANTHER" id="PTHR21600">
    <property type="entry name" value="MITOCHONDRIAL RNA PSEUDOURIDINE SYNTHASE"/>
    <property type="match status" value="1"/>
</dbReference>
<dbReference type="GO" id="GO:0009982">
    <property type="term" value="F:pseudouridine synthase activity"/>
    <property type="evidence" value="ECO:0007669"/>
    <property type="project" value="InterPro"/>
</dbReference>
<dbReference type="GO" id="GO:0003723">
    <property type="term" value="F:RNA binding"/>
    <property type="evidence" value="ECO:0007669"/>
    <property type="project" value="InterPro"/>
</dbReference>
<evidence type="ECO:0000313" key="7">
    <source>
        <dbReference type="Proteomes" id="UP000662857"/>
    </source>
</evidence>
<comment type="similarity">
    <text evidence="2">Belongs to the pseudouridine synthase RluA family.</text>
</comment>
<dbReference type="AlphaFoldDB" id="A0A895YDD6"/>
<dbReference type="GO" id="GO:0140098">
    <property type="term" value="F:catalytic activity, acting on RNA"/>
    <property type="evidence" value="ECO:0007669"/>
    <property type="project" value="UniProtKB-ARBA"/>
</dbReference>
<evidence type="ECO:0000313" key="6">
    <source>
        <dbReference type="EMBL" id="QSB15814.1"/>
    </source>
</evidence>
<dbReference type="InterPro" id="IPR006224">
    <property type="entry name" value="PsdUridine_synth_RluA-like_CS"/>
</dbReference>
<dbReference type="PROSITE" id="PS01129">
    <property type="entry name" value="PSI_RLU"/>
    <property type="match status" value="1"/>
</dbReference>
<sequence>MPMDSWSRIRAESLLFEDDAVLALNKPVGIAVTGERHDTDLVRLAAEAGEELFPVHRIDKVTSGLILFARRLSDHGALTRQFNKRTVDKAYLVITETTGLPPAGRVELPLSVGRKNRVRIAAPREAIVADPQGGHWTVPETELLDTKRYPAITDFTTRWYDDRSTLLVVRPRTGRRHQIRVHLAWIGHPILGDPLFDKAGTAARTYLHSWQLGFDAAWRGGERLQLVAPPRAEFWAPIGGPVDLDPADGR</sequence>
<dbReference type="PANTHER" id="PTHR21600:SF87">
    <property type="entry name" value="RNA PSEUDOURIDYLATE SYNTHASE DOMAIN-CONTAINING PROTEIN 1"/>
    <property type="match status" value="1"/>
</dbReference>
<dbReference type="EMBL" id="CP070499">
    <property type="protein sequence ID" value="QSB15814.1"/>
    <property type="molecule type" value="Genomic_DNA"/>
</dbReference>
<evidence type="ECO:0000256" key="4">
    <source>
        <dbReference type="ARBA" id="ARBA00033164"/>
    </source>
</evidence>
<dbReference type="RefSeq" id="WP_239678002.1">
    <property type="nucleotide sequence ID" value="NZ_CP070499.1"/>
</dbReference>
<organism evidence="6 7">
    <name type="scientific">Natronosporangium hydrolyticum</name>
    <dbReference type="NCBI Taxonomy" id="2811111"/>
    <lineage>
        <taxon>Bacteria</taxon>
        <taxon>Bacillati</taxon>
        <taxon>Actinomycetota</taxon>
        <taxon>Actinomycetes</taxon>
        <taxon>Micromonosporales</taxon>
        <taxon>Micromonosporaceae</taxon>
        <taxon>Natronosporangium</taxon>
    </lineage>
</organism>
<keyword evidence="7" id="KW-1185">Reference proteome</keyword>
<dbReference type="GO" id="GO:0000455">
    <property type="term" value="P:enzyme-directed rRNA pseudouridine synthesis"/>
    <property type="evidence" value="ECO:0007669"/>
    <property type="project" value="TreeGrafter"/>
</dbReference>
<dbReference type="CDD" id="cd02869">
    <property type="entry name" value="PseudoU_synth_RluA_like"/>
    <property type="match status" value="1"/>
</dbReference>
<evidence type="ECO:0000256" key="2">
    <source>
        <dbReference type="ARBA" id="ARBA00010876"/>
    </source>
</evidence>
<evidence type="ECO:0000256" key="3">
    <source>
        <dbReference type="ARBA" id="ARBA00031870"/>
    </source>
</evidence>
<comment type="catalytic activity">
    <reaction evidence="1">
        <text>a uridine in RNA = a pseudouridine in RNA</text>
        <dbReference type="Rhea" id="RHEA:48348"/>
        <dbReference type="Rhea" id="RHEA-COMP:12068"/>
        <dbReference type="Rhea" id="RHEA-COMP:12069"/>
        <dbReference type="ChEBI" id="CHEBI:65314"/>
        <dbReference type="ChEBI" id="CHEBI:65315"/>
    </reaction>
</comment>
<dbReference type="InterPro" id="IPR050188">
    <property type="entry name" value="RluA_PseudoU_synthase"/>
</dbReference>
<proteinExistence type="inferred from homology"/>
<name>A0A895YDD6_9ACTN</name>
<evidence type="ECO:0000256" key="1">
    <source>
        <dbReference type="ARBA" id="ARBA00000073"/>
    </source>
</evidence>
<accession>A0A895YDD6</accession>
<evidence type="ECO:0000259" key="5">
    <source>
        <dbReference type="Pfam" id="PF00849"/>
    </source>
</evidence>
<dbReference type="InterPro" id="IPR020103">
    <property type="entry name" value="PsdUridine_synth_cat_dom_sf"/>
</dbReference>
<dbReference type="SUPFAM" id="SSF55120">
    <property type="entry name" value="Pseudouridine synthase"/>
    <property type="match status" value="1"/>
</dbReference>
<dbReference type="Pfam" id="PF00849">
    <property type="entry name" value="PseudoU_synth_2"/>
    <property type="match status" value="1"/>
</dbReference>
<gene>
    <name evidence="6" type="ORF">JQS43_05610</name>
</gene>